<dbReference type="AlphaFoldDB" id="R4WDH5"/>
<dbReference type="Pfam" id="PF05705">
    <property type="entry name" value="DUF829"/>
    <property type="match status" value="1"/>
</dbReference>
<dbReference type="SUPFAM" id="SSF53474">
    <property type="entry name" value="alpha/beta-Hydrolases"/>
    <property type="match status" value="1"/>
</dbReference>
<proteinExistence type="evidence at transcript level"/>
<dbReference type="PANTHER" id="PTHR20908:SF1">
    <property type="entry name" value="LD15586P"/>
    <property type="match status" value="1"/>
</dbReference>
<organism evidence="1">
    <name type="scientific">Riptortus pedestris</name>
    <name type="common">Bean bug</name>
    <dbReference type="NCBI Taxonomy" id="329032"/>
    <lineage>
        <taxon>Eukaryota</taxon>
        <taxon>Metazoa</taxon>
        <taxon>Ecdysozoa</taxon>
        <taxon>Arthropoda</taxon>
        <taxon>Hexapoda</taxon>
        <taxon>Insecta</taxon>
        <taxon>Pterygota</taxon>
        <taxon>Neoptera</taxon>
        <taxon>Paraneoptera</taxon>
        <taxon>Hemiptera</taxon>
        <taxon>Heteroptera</taxon>
        <taxon>Panheteroptera</taxon>
        <taxon>Pentatomomorpha</taxon>
        <taxon>Coreoidea</taxon>
        <taxon>Alydidae</taxon>
        <taxon>Riptortus</taxon>
    </lineage>
</organism>
<name>R4WDH5_RIPPE</name>
<dbReference type="InterPro" id="IPR029058">
    <property type="entry name" value="AB_hydrolase_fold"/>
</dbReference>
<dbReference type="PANTHER" id="PTHR20908">
    <property type="entry name" value="LD15586P"/>
    <property type="match status" value="1"/>
</dbReference>
<dbReference type="GO" id="GO:0017171">
    <property type="term" value="F:serine hydrolase activity"/>
    <property type="evidence" value="ECO:0007669"/>
    <property type="project" value="TreeGrafter"/>
</dbReference>
<accession>R4WDH5</accession>
<dbReference type="Gene3D" id="3.40.50.1820">
    <property type="entry name" value="alpha/beta hydrolase"/>
    <property type="match status" value="1"/>
</dbReference>
<evidence type="ECO:0000313" key="1">
    <source>
        <dbReference type="EMBL" id="BAN20739.1"/>
    </source>
</evidence>
<dbReference type="InterPro" id="IPR008547">
    <property type="entry name" value="DUF829_TMEM53"/>
</dbReference>
<reference evidence="1" key="1">
    <citation type="journal article" date="2013" name="PLoS ONE">
        <title>Gene expression in gut symbiotic organ of stinkbug affected by extracellular bacterial symbiont.</title>
        <authorList>
            <person name="Futahashi R."/>
            <person name="Tanaka K."/>
            <person name="Tanahashi M."/>
            <person name="Nikoh N."/>
            <person name="Kikuchi Y."/>
            <person name="Lee B.L."/>
            <person name="Fukatsu T."/>
        </authorList>
    </citation>
    <scope>NUCLEOTIDE SEQUENCE</scope>
    <source>
        <tissue evidence="1">Midgut</tissue>
    </source>
</reference>
<sequence length="330" mass="38300">MAFRIFSSTALRNIMSRKDFTYQEVNHMKNTIYFLNHMSRRNLFRHTISKNLEIVSNDVLQIQKREGKLPLVSLDHKRPLVILLTWMLAQQKHVNKYLDLYLRKGFDALRVSISVKQLLWPLTGSQVVAGDTLDFLSDNKQFQPLLVHGFSVGGYVWGEVLVKMNQDLEKYMPVIDRIKGQIWDSTPDITEFSKGFPHAVFPNNVILRKAVEKGIEYHLKTFQDTATQHYIRASQLFHTTPVRAPALVFIAKNDPIASLPVVSKARETWESMGMKTHMKCWDKSRHVSHFHLHRKEYIETLEQFLSSLDELNSNSQDIIKPDKAVAQQKN</sequence>
<dbReference type="EMBL" id="AK417524">
    <property type="protein sequence ID" value="BAN20739.1"/>
    <property type="molecule type" value="mRNA"/>
</dbReference>
<protein>
    <submittedName>
        <fullName evidence="1">Uncharacterized protein</fullName>
    </submittedName>
</protein>